<evidence type="ECO:0008006" key="3">
    <source>
        <dbReference type="Google" id="ProtNLM"/>
    </source>
</evidence>
<keyword evidence="2" id="KW-1185">Reference proteome</keyword>
<dbReference type="PATRIC" id="fig|1459.3.peg.2354"/>
<dbReference type="PANTHER" id="PTHR34817:SF2">
    <property type="entry name" value="NUCLEOTIDYLTRANSFERASE"/>
    <property type="match status" value="1"/>
</dbReference>
<dbReference type="Proteomes" id="UP000037109">
    <property type="component" value="Unassembled WGS sequence"/>
</dbReference>
<organism evidence="1 2">
    <name type="scientific">Sporosarcina globispora</name>
    <name type="common">Bacillus globisporus</name>
    <dbReference type="NCBI Taxonomy" id="1459"/>
    <lineage>
        <taxon>Bacteria</taxon>
        <taxon>Bacillati</taxon>
        <taxon>Bacillota</taxon>
        <taxon>Bacilli</taxon>
        <taxon>Bacillales</taxon>
        <taxon>Caryophanaceae</taxon>
        <taxon>Sporosarcina</taxon>
    </lineage>
</organism>
<dbReference type="Pfam" id="PF10127">
    <property type="entry name" value="RlaP"/>
    <property type="match status" value="1"/>
</dbReference>
<gene>
    <name evidence="1" type="ORF">AF332_11015</name>
</gene>
<evidence type="ECO:0000313" key="1">
    <source>
        <dbReference type="EMBL" id="KON90270.1"/>
    </source>
</evidence>
<dbReference type="EMBL" id="LGUF01000007">
    <property type="protein sequence ID" value="KON90270.1"/>
    <property type="molecule type" value="Genomic_DNA"/>
</dbReference>
<dbReference type="InterPro" id="IPR018775">
    <property type="entry name" value="RlaP"/>
</dbReference>
<evidence type="ECO:0000313" key="2">
    <source>
        <dbReference type="Proteomes" id="UP000037109"/>
    </source>
</evidence>
<dbReference type="AlphaFoldDB" id="A0A0M0GK22"/>
<name>A0A0M0GK22_SPOGL</name>
<dbReference type="STRING" id="1459.AF332_11015"/>
<proteinExistence type="predicted"/>
<sequence>MDKWLCKAEEKYNIDILFACEAGSRAWGTDDADSDFDIRFIFKHKDLKAYLSLERAKEVIDEDTPYDAHGWDIFKAFDLMQKSNPSLFEWAYSPIIYKDMDHFQDRLRSIAEEEFSRYKLFQHYTQLFSRNLGEAAKKEEYTIKKQKLLIQAVRACLISRQLLQQSNLNGDFLYTGLFRIKEVDDVSRFYQTLVNAKESGSIIQEHLADQLAGTLELEREILYAAGESMPKGKGKVSGLNEWLWELLKV</sequence>
<reference evidence="2" key="1">
    <citation type="submission" date="2015-07" db="EMBL/GenBank/DDBJ databases">
        <title>Fjat-10036 dsm4.</title>
        <authorList>
            <person name="Liu B."/>
            <person name="Wang J."/>
            <person name="Zhu Y."/>
            <person name="Liu G."/>
            <person name="Chen Q."/>
            <person name="Chen Z."/>
            <person name="Lan J."/>
            <person name="Che J."/>
            <person name="Ge C."/>
            <person name="Shi H."/>
            <person name="Pan Z."/>
            <person name="Liu X."/>
        </authorList>
    </citation>
    <scope>NUCLEOTIDE SEQUENCE [LARGE SCALE GENOMIC DNA]</scope>
    <source>
        <strain evidence="2">DSM 4</strain>
    </source>
</reference>
<protein>
    <recommendedName>
        <fullName evidence="3">Nucleotidyltransferase</fullName>
    </recommendedName>
</protein>
<dbReference type="OrthoDB" id="9796845at2"/>
<comment type="caution">
    <text evidence="1">The sequence shown here is derived from an EMBL/GenBank/DDBJ whole genome shotgun (WGS) entry which is preliminary data.</text>
</comment>
<accession>A0A0M0GK22</accession>
<dbReference type="PANTHER" id="PTHR34817">
    <property type="entry name" value="NUCLEOTIDYLTRANSFERASE"/>
    <property type="match status" value="1"/>
</dbReference>